<dbReference type="SMART" id="SM00355">
    <property type="entry name" value="ZnF_C2H2"/>
    <property type="match status" value="3"/>
</dbReference>
<evidence type="ECO:0000256" key="2">
    <source>
        <dbReference type="ARBA" id="ARBA00022771"/>
    </source>
</evidence>
<dbReference type="Gene3D" id="3.30.160.60">
    <property type="entry name" value="Classic Zinc Finger"/>
    <property type="match status" value="3"/>
</dbReference>
<sequence length="396" mass="43736">MDLSPPPLSRSPVSSPNTDYPSPGLVESHYKLATLYEQSCGMDPNVDSESLSLDATSSAEWTASLLHATTSTDIPNILAGSYDTFTGYDSTLHPSYSNDIYTTAHTQGPAGSLSPQPFARPLSHSPATAPRHVFSYRPSGSPPPQVKMESASEYPDPESSRYPSPHAGPALPVEIGGYSSAASSSGYLSDAASGSWPKSEYSSLDQDGYAASSASQAPSLLQDRQPYRIQRAPRSRPRRLTTKEEANYQCEVKGCGKLFSRSYNYKAHLETHDENREYPFPCTSSGCSKRFVRKTDLQRHHQSVHMKEKNHRCDFCNRMFARKDTLRRHMEDGCSKRFDIGTLDLRSEEYDSSFGSRSTSNLLAPPTQLPPMTNSRPRLSNSNLLEPAVSLMRRGF</sequence>
<evidence type="ECO:0000256" key="1">
    <source>
        <dbReference type="ARBA" id="ARBA00022723"/>
    </source>
</evidence>
<feature type="compositionally biased region" description="Low complexity" evidence="5">
    <location>
        <begin position="210"/>
        <end position="230"/>
    </location>
</feature>
<dbReference type="InterPro" id="IPR036236">
    <property type="entry name" value="Znf_C2H2_sf"/>
</dbReference>
<feature type="domain" description="C2H2-type" evidence="6">
    <location>
        <begin position="280"/>
        <end position="310"/>
    </location>
</feature>
<feature type="domain" description="C2H2-type" evidence="6">
    <location>
        <begin position="311"/>
        <end position="338"/>
    </location>
</feature>
<dbReference type="PANTHER" id="PTHR23235">
    <property type="entry name" value="KRUEPPEL-LIKE TRANSCRIPTION FACTOR"/>
    <property type="match status" value="1"/>
</dbReference>
<dbReference type="PROSITE" id="PS50157">
    <property type="entry name" value="ZINC_FINGER_C2H2_2"/>
    <property type="match status" value="3"/>
</dbReference>
<organism evidence="7 8">
    <name type="scientific">Seiridium unicorne</name>
    <dbReference type="NCBI Taxonomy" id="138068"/>
    <lineage>
        <taxon>Eukaryota</taxon>
        <taxon>Fungi</taxon>
        <taxon>Dikarya</taxon>
        <taxon>Ascomycota</taxon>
        <taxon>Pezizomycotina</taxon>
        <taxon>Sordariomycetes</taxon>
        <taxon>Xylariomycetidae</taxon>
        <taxon>Amphisphaeriales</taxon>
        <taxon>Sporocadaceae</taxon>
        <taxon>Seiridium</taxon>
    </lineage>
</organism>
<feature type="compositionally biased region" description="Polar residues" evidence="5">
    <location>
        <begin position="370"/>
        <end position="381"/>
    </location>
</feature>
<dbReference type="Pfam" id="PF00096">
    <property type="entry name" value="zf-C2H2"/>
    <property type="match status" value="3"/>
</dbReference>
<feature type="region of interest" description="Disordered" evidence="5">
    <location>
        <begin position="196"/>
        <end position="243"/>
    </location>
</feature>
<feature type="region of interest" description="Disordered" evidence="5">
    <location>
        <begin position="351"/>
        <end position="381"/>
    </location>
</feature>
<evidence type="ECO:0000259" key="6">
    <source>
        <dbReference type="PROSITE" id="PS50157"/>
    </source>
</evidence>
<evidence type="ECO:0000313" key="8">
    <source>
        <dbReference type="Proteomes" id="UP001408356"/>
    </source>
</evidence>
<accession>A0ABR2VD97</accession>
<evidence type="ECO:0000256" key="3">
    <source>
        <dbReference type="ARBA" id="ARBA00022833"/>
    </source>
</evidence>
<keyword evidence="3" id="KW-0862">Zinc</keyword>
<protein>
    <recommendedName>
        <fullName evidence="6">C2H2-type domain-containing protein</fullName>
    </recommendedName>
</protein>
<evidence type="ECO:0000313" key="7">
    <source>
        <dbReference type="EMBL" id="KAK9424496.1"/>
    </source>
</evidence>
<feature type="region of interest" description="Disordered" evidence="5">
    <location>
        <begin position="1"/>
        <end position="24"/>
    </location>
</feature>
<evidence type="ECO:0000256" key="4">
    <source>
        <dbReference type="PROSITE-ProRule" id="PRU00042"/>
    </source>
</evidence>
<dbReference type="SUPFAM" id="SSF57667">
    <property type="entry name" value="beta-beta-alpha zinc fingers"/>
    <property type="match status" value="2"/>
</dbReference>
<dbReference type="InterPro" id="IPR013087">
    <property type="entry name" value="Znf_C2H2_type"/>
</dbReference>
<feature type="domain" description="C2H2-type" evidence="6">
    <location>
        <begin position="248"/>
        <end position="277"/>
    </location>
</feature>
<feature type="compositionally biased region" description="Basic residues" evidence="5">
    <location>
        <begin position="231"/>
        <end position="240"/>
    </location>
</feature>
<dbReference type="EMBL" id="JARVKF010000035">
    <property type="protein sequence ID" value="KAK9424496.1"/>
    <property type="molecule type" value="Genomic_DNA"/>
</dbReference>
<dbReference type="PANTHER" id="PTHR23235:SF120">
    <property type="entry name" value="KRUPPEL-LIKE FACTOR 15"/>
    <property type="match status" value="1"/>
</dbReference>
<gene>
    <name evidence="7" type="ORF">SUNI508_03372</name>
</gene>
<evidence type="ECO:0000256" key="5">
    <source>
        <dbReference type="SAM" id="MobiDB-lite"/>
    </source>
</evidence>
<keyword evidence="1" id="KW-0479">Metal-binding</keyword>
<feature type="compositionally biased region" description="Polar residues" evidence="5">
    <location>
        <begin position="353"/>
        <end position="362"/>
    </location>
</feature>
<dbReference type="Proteomes" id="UP001408356">
    <property type="component" value="Unassembled WGS sequence"/>
</dbReference>
<comment type="caution">
    <text evidence="7">The sequence shown here is derived from an EMBL/GenBank/DDBJ whole genome shotgun (WGS) entry which is preliminary data.</text>
</comment>
<feature type="region of interest" description="Disordered" evidence="5">
    <location>
        <begin position="107"/>
        <end position="170"/>
    </location>
</feature>
<dbReference type="PROSITE" id="PS00028">
    <property type="entry name" value="ZINC_FINGER_C2H2_1"/>
    <property type="match status" value="2"/>
</dbReference>
<proteinExistence type="predicted"/>
<reference evidence="7 8" key="1">
    <citation type="journal article" date="2024" name="J. Plant Pathol.">
        <title>Sequence and assembly of the genome of Seiridium unicorne, isolate CBS 538.82, causal agent of cypress canker disease.</title>
        <authorList>
            <person name="Scali E."/>
            <person name="Rocca G.D."/>
            <person name="Danti R."/>
            <person name="Garbelotto M."/>
            <person name="Barberini S."/>
            <person name="Baroncelli R."/>
            <person name="Emiliani G."/>
        </authorList>
    </citation>
    <scope>NUCLEOTIDE SEQUENCE [LARGE SCALE GENOMIC DNA]</scope>
    <source>
        <strain evidence="7 8">BM-138-508</strain>
    </source>
</reference>
<name>A0ABR2VD97_9PEZI</name>
<keyword evidence="8" id="KW-1185">Reference proteome</keyword>
<keyword evidence="2 4" id="KW-0863">Zinc-finger</keyword>